<keyword evidence="3" id="KW-1185">Reference proteome</keyword>
<proteinExistence type="predicted"/>
<organism evidence="2 3">
    <name type="scientific">Afipia felis</name>
    <name type="common">Cat scratch disease bacillus</name>
    <dbReference type="NCBI Taxonomy" id="1035"/>
    <lineage>
        <taxon>Bacteria</taxon>
        <taxon>Pseudomonadati</taxon>
        <taxon>Pseudomonadota</taxon>
        <taxon>Alphaproteobacteria</taxon>
        <taxon>Hyphomicrobiales</taxon>
        <taxon>Nitrobacteraceae</taxon>
        <taxon>Afipia</taxon>
    </lineage>
</organism>
<accession>A0A090MVD0</accession>
<sequence>MILARCVATKPCCDASPARIVPSSFARRRQAPDSFEVVVDNAVDDPKRLCSLLGGHLTDHKVDRIGKAQRIRPRRRSLAVGIEWISIAGFLNAWLLSDGPTIRLGGVGHWRSDLIFIRRRHDNRLGRESIWRRRVDPMGAKRVAGQGRAIRFLCRGWICHAALSPSPAPWLAASNSRTTWSAL</sequence>
<feature type="transmembrane region" description="Helical" evidence="1">
    <location>
        <begin position="77"/>
        <end position="96"/>
    </location>
</feature>
<keyword evidence="1" id="KW-0812">Transmembrane</keyword>
<gene>
    <name evidence="2" type="ORF">BN961_03897</name>
</gene>
<evidence type="ECO:0000313" key="2">
    <source>
        <dbReference type="EMBL" id="CEG10457.1"/>
    </source>
</evidence>
<name>A0A090MVD0_AFIFE</name>
<comment type="caution">
    <text evidence="2">The sequence shown here is derived from an EMBL/GenBank/DDBJ whole genome shotgun (WGS) entry which is preliminary data.</text>
</comment>
<dbReference type="EMBL" id="CCAZ020000003">
    <property type="protein sequence ID" value="CEG10457.1"/>
    <property type="molecule type" value="Genomic_DNA"/>
</dbReference>
<reference evidence="2 3" key="1">
    <citation type="journal article" date="2014" name="Genome Announc.">
        <title>Genome Sequence of Afipia felis Strain 76713, Isolated in Hospital Water Using an Amoeba Co-Culture Procedure.</title>
        <authorList>
            <person name="Benamar S."/>
            <person name="La Scola B."/>
            <person name="Croce O."/>
        </authorList>
    </citation>
    <scope>NUCLEOTIDE SEQUENCE [LARGE SCALE GENOMIC DNA]</scope>
    <source>
        <strain evidence="2 3">76713</strain>
    </source>
</reference>
<evidence type="ECO:0000313" key="3">
    <source>
        <dbReference type="Proteomes" id="UP000035762"/>
    </source>
</evidence>
<keyword evidence="1" id="KW-0472">Membrane</keyword>
<protein>
    <submittedName>
        <fullName evidence="2">Uncharacterized protein</fullName>
    </submittedName>
</protein>
<dbReference type="AlphaFoldDB" id="A0A090MVD0"/>
<evidence type="ECO:0000256" key="1">
    <source>
        <dbReference type="SAM" id="Phobius"/>
    </source>
</evidence>
<dbReference type="Proteomes" id="UP000035762">
    <property type="component" value="Unassembled WGS sequence"/>
</dbReference>
<keyword evidence="1" id="KW-1133">Transmembrane helix</keyword>